<organism evidence="1 2">
    <name type="scientific">Rhizopus oryzae</name>
    <name type="common">Mucormycosis agent</name>
    <name type="synonym">Rhizopus arrhizus var. delemar</name>
    <dbReference type="NCBI Taxonomy" id="64495"/>
    <lineage>
        <taxon>Eukaryota</taxon>
        <taxon>Fungi</taxon>
        <taxon>Fungi incertae sedis</taxon>
        <taxon>Mucoromycota</taxon>
        <taxon>Mucoromycotina</taxon>
        <taxon>Mucoromycetes</taxon>
        <taxon>Mucorales</taxon>
        <taxon>Mucorineae</taxon>
        <taxon>Rhizopodaceae</taxon>
        <taxon>Rhizopus</taxon>
    </lineage>
</organism>
<gene>
    <name evidence="1" type="ORF">G6F64_006383</name>
</gene>
<accession>A0A9P6X8T0</accession>
<proteinExistence type="predicted"/>
<comment type="caution">
    <text evidence="1">The sequence shown here is derived from an EMBL/GenBank/DDBJ whole genome shotgun (WGS) entry which is preliminary data.</text>
</comment>
<evidence type="ECO:0000313" key="2">
    <source>
        <dbReference type="Proteomes" id="UP000716291"/>
    </source>
</evidence>
<dbReference type="AlphaFoldDB" id="A0A9P6X8T0"/>
<dbReference type="Gene3D" id="3.80.10.10">
    <property type="entry name" value="Ribonuclease Inhibitor"/>
    <property type="match status" value="1"/>
</dbReference>
<keyword evidence="2" id="KW-1185">Reference proteome</keyword>
<evidence type="ECO:0008006" key="3">
    <source>
        <dbReference type="Google" id="ProtNLM"/>
    </source>
</evidence>
<dbReference type="OrthoDB" id="2264027at2759"/>
<sequence length="288" mass="33520">MFNIHRTQIKQLEQGLLNNYYLRQAANEYTQVVTLKCRQGGNEHYWKSIFIHLPNTRQLYFRDYISLSVTKIHHILSFVPKVNLLDIQYCDLITNTGSTIEIFNNITELNLLWTDFSLDAIKQLFQSIPQLVTVNLGANHNRKPLENDLALQVMSEVCPNIERLSVSLQQVSENTLCRLLTVYGYQLTLLSIRCEGTQVIKRISQCAKRLQHLVIRHSGCNKNDITDILRECESLSHFAMVSWPIQEVPSVVLGRMRDQVEGIRKTFALDRNDLEEIRRLCLYQEQEI</sequence>
<protein>
    <recommendedName>
        <fullName evidence="3">F-box domain-containing protein</fullName>
    </recommendedName>
</protein>
<dbReference type="Proteomes" id="UP000716291">
    <property type="component" value="Unassembled WGS sequence"/>
</dbReference>
<dbReference type="SUPFAM" id="SSF52047">
    <property type="entry name" value="RNI-like"/>
    <property type="match status" value="1"/>
</dbReference>
<evidence type="ECO:0000313" key="1">
    <source>
        <dbReference type="EMBL" id="KAG1307990.1"/>
    </source>
</evidence>
<dbReference type="InterPro" id="IPR032675">
    <property type="entry name" value="LRR_dom_sf"/>
</dbReference>
<dbReference type="EMBL" id="JAANQT010000849">
    <property type="protein sequence ID" value="KAG1307990.1"/>
    <property type="molecule type" value="Genomic_DNA"/>
</dbReference>
<name>A0A9P6X8T0_RHIOR</name>
<reference evidence="1" key="1">
    <citation type="journal article" date="2020" name="Microb. Genom.">
        <title>Genetic diversity of clinical and environmental Mucorales isolates obtained from an investigation of mucormycosis cases among solid organ transplant recipients.</title>
        <authorList>
            <person name="Nguyen M.H."/>
            <person name="Kaul D."/>
            <person name="Muto C."/>
            <person name="Cheng S.J."/>
            <person name="Richter R.A."/>
            <person name="Bruno V.M."/>
            <person name="Liu G."/>
            <person name="Beyhan S."/>
            <person name="Sundermann A.J."/>
            <person name="Mounaud S."/>
            <person name="Pasculle A.W."/>
            <person name="Nierman W.C."/>
            <person name="Driscoll E."/>
            <person name="Cumbie R."/>
            <person name="Clancy C.J."/>
            <person name="Dupont C.L."/>
        </authorList>
    </citation>
    <scope>NUCLEOTIDE SEQUENCE</scope>
    <source>
        <strain evidence="1">GL11</strain>
    </source>
</reference>